<dbReference type="Gene3D" id="1.25.40.10">
    <property type="entry name" value="Tetratricopeptide repeat domain"/>
    <property type="match status" value="1"/>
</dbReference>
<accession>A0A1V9Y9T7</accession>
<feature type="signal peptide" evidence="1">
    <location>
        <begin position="1"/>
        <end position="21"/>
    </location>
</feature>
<dbReference type="EMBL" id="JNBR01002448">
    <property type="protein sequence ID" value="OQR82454.1"/>
    <property type="molecule type" value="Genomic_DNA"/>
</dbReference>
<dbReference type="Proteomes" id="UP000243579">
    <property type="component" value="Unassembled WGS sequence"/>
</dbReference>
<gene>
    <name evidence="2" type="ORF">ACHHYP_15981</name>
</gene>
<feature type="chain" id="PRO_5012935535" description="Secreted protein" evidence="1">
    <location>
        <begin position="22"/>
        <end position="374"/>
    </location>
</feature>
<evidence type="ECO:0000313" key="3">
    <source>
        <dbReference type="Proteomes" id="UP000243579"/>
    </source>
</evidence>
<keyword evidence="1" id="KW-0732">Signal</keyword>
<comment type="caution">
    <text evidence="2">The sequence shown here is derived from an EMBL/GenBank/DDBJ whole genome shotgun (WGS) entry which is preliminary data.</text>
</comment>
<keyword evidence="3" id="KW-1185">Reference proteome</keyword>
<evidence type="ECO:0000313" key="2">
    <source>
        <dbReference type="EMBL" id="OQR82454.1"/>
    </source>
</evidence>
<protein>
    <recommendedName>
        <fullName evidence="4">Secreted protein</fullName>
    </recommendedName>
</protein>
<evidence type="ECO:0000256" key="1">
    <source>
        <dbReference type="SAM" id="SignalP"/>
    </source>
</evidence>
<dbReference type="SUPFAM" id="SSF48452">
    <property type="entry name" value="TPR-like"/>
    <property type="match status" value="1"/>
</dbReference>
<proteinExistence type="predicted"/>
<dbReference type="InterPro" id="IPR011990">
    <property type="entry name" value="TPR-like_helical_dom_sf"/>
</dbReference>
<dbReference type="AlphaFoldDB" id="A0A1V9Y9T7"/>
<organism evidence="2 3">
    <name type="scientific">Achlya hypogyna</name>
    <name type="common">Oomycete</name>
    <name type="synonym">Protoachlya hypogyna</name>
    <dbReference type="NCBI Taxonomy" id="1202772"/>
    <lineage>
        <taxon>Eukaryota</taxon>
        <taxon>Sar</taxon>
        <taxon>Stramenopiles</taxon>
        <taxon>Oomycota</taxon>
        <taxon>Saprolegniomycetes</taxon>
        <taxon>Saprolegniales</taxon>
        <taxon>Achlyaceae</taxon>
        <taxon>Achlya</taxon>
    </lineage>
</organism>
<sequence>MSSLHFLMGIICVQLPPLTVAVESPAAEPQLLLRSCATAAPVLRWHHPVSLEPVAMEAALLLHEPEWMALGESLQENDPLLALALFRTCFFTNVHHRGRQASTTLDAQLAVGDCLGQLHRYTDAIVWLTDAMRLCDADDLKLRDCMTLLAMVYLQSQEVATARTLLEHVALLDELDEGSSALVTLEALLNVAAAYRYGGNYAPAIAIVNSVIATAHTNAVGVDDDDATWEGVIQDGRFTLGLLLCSTGESDQGCEYLFAVFRWRLQHFGGEAICTWTAFSAWYWCSALAGRWVIAVEAHRLAAGVAIMPLTIGNWPGKICVKCTNAIVGAAFAPTAVGFYTYLYCQSCAGSDDAMHACPPARGSPVGTIHNVGT</sequence>
<reference evidence="2 3" key="1">
    <citation type="journal article" date="2014" name="Genome Biol. Evol.">
        <title>The secreted proteins of Achlya hypogyna and Thraustotheca clavata identify the ancestral oomycete secretome and reveal gene acquisitions by horizontal gene transfer.</title>
        <authorList>
            <person name="Misner I."/>
            <person name="Blouin N."/>
            <person name="Leonard G."/>
            <person name="Richards T.A."/>
            <person name="Lane C.E."/>
        </authorList>
    </citation>
    <scope>NUCLEOTIDE SEQUENCE [LARGE SCALE GENOMIC DNA]</scope>
    <source>
        <strain evidence="2 3">ATCC 48635</strain>
    </source>
</reference>
<name>A0A1V9Y9T7_ACHHY</name>
<evidence type="ECO:0008006" key="4">
    <source>
        <dbReference type="Google" id="ProtNLM"/>
    </source>
</evidence>